<dbReference type="AlphaFoldDB" id="A0A1W1VB98"/>
<sequence length="70" mass="7826">MTHPQPWRRHGSTLKAVGAYLSRIPDAAVREATRARLGMNSTNGEAVFDPSPAPHKSRKTHPQLQQYVHL</sequence>
<dbReference type="Proteomes" id="UP000192582">
    <property type="component" value="Unassembled WGS sequence"/>
</dbReference>
<gene>
    <name evidence="2" type="ORF">SAMN00790413_00823</name>
</gene>
<keyword evidence="3" id="KW-1185">Reference proteome</keyword>
<feature type="region of interest" description="Disordered" evidence="1">
    <location>
        <begin position="38"/>
        <end position="70"/>
    </location>
</feature>
<protein>
    <submittedName>
        <fullName evidence="2">Uncharacterized protein</fullName>
    </submittedName>
</protein>
<name>A0A1W1VB98_9DEIO</name>
<accession>A0A1W1VB98</accession>
<evidence type="ECO:0000313" key="2">
    <source>
        <dbReference type="EMBL" id="SMB90595.1"/>
    </source>
</evidence>
<proteinExistence type="predicted"/>
<dbReference type="EMBL" id="FWWU01000009">
    <property type="protein sequence ID" value="SMB90595.1"/>
    <property type="molecule type" value="Genomic_DNA"/>
</dbReference>
<evidence type="ECO:0000256" key="1">
    <source>
        <dbReference type="SAM" id="MobiDB-lite"/>
    </source>
</evidence>
<evidence type="ECO:0000313" key="3">
    <source>
        <dbReference type="Proteomes" id="UP000192582"/>
    </source>
</evidence>
<organism evidence="2 3">
    <name type="scientific">Deinococcus hopiensis KR-140</name>
    <dbReference type="NCBI Taxonomy" id="695939"/>
    <lineage>
        <taxon>Bacteria</taxon>
        <taxon>Thermotogati</taxon>
        <taxon>Deinococcota</taxon>
        <taxon>Deinococci</taxon>
        <taxon>Deinococcales</taxon>
        <taxon>Deinococcaceae</taxon>
        <taxon>Deinococcus</taxon>
    </lineage>
</organism>
<reference evidence="2 3" key="1">
    <citation type="submission" date="2017-04" db="EMBL/GenBank/DDBJ databases">
        <authorList>
            <person name="Afonso C.L."/>
            <person name="Miller P.J."/>
            <person name="Scott M.A."/>
            <person name="Spackman E."/>
            <person name="Goraichik I."/>
            <person name="Dimitrov K.M."/>
            <person name="Suarez D.L."/>
            <person name="Swayne D.E."/>
        </authorList>
    </citation>
    <scope>NUCLEOTIDE SEQUENCE [LARGE SCALE GENOMIC DNA]</scope>
    <source>
        <strain evidence="2 3">KR-140</strain>
    </source>
</reference>